<dbReference type="Pfam" id="PF13380">
    <property type="entry name" value="CoA_binding_2"/>
    <property type="match status" value="1"/>
</dbReference>
<dbReference type="Proteomes" id="UP000815325">
    <property type="component" value="Unassembled WGS sequence"/>
</dbReference>
<dbReference type="InterPro" id="IPR004167">
    <property type="entry name" value="PSBD"/>
</dbReference>
<dbReference type="Gene3D" id="2.40.50.100">
    <property type="match status" value="1"/>
</dbReference>
<dbReference type="InterPro" id="IPR003781">
    <property type="entry name" value="CoA-bd"/>
</dbReference>
<dbReference type="InterPro" id="IPR023213">
    <property type="entry name" value="CAT-like_dom_sf"/>
</dbReference>
<gene>
    <name evidence="3" type="ORF">DUNSADRAFT_15620</name>
</gene>
<dbReference type="SUPFAM" id="SSF51735">
    <property type="entry name" value="NAD(P)-binding Rossmann-fold domains"/>
    <property type="match status" value="1"/>
</dbReference>
<keyword evidence="3" id="KW-0012">Acyltransferase</keyword>
<dbReference type="SUPFAM" id="SSF51230">
    <property type="entry name" value="Single hybrid motif"/>
    <property type="match status" value="1"/>
</dbReference>
<dbReference type="PANTHER" id="PTHR23151">
    <property type="entry name" value="DIHYDROLIPOAMIDE ACETYL/SUCCINYL-TRANSFERASE-RELATED"/>
    <property type="match status" value="1"/>
</dbReference>
<dbReference type="CDD" id="cd06849">
    <property type="entry name" value="lipoyl_domain"/>
    <property type="match status" value="1"/>
</dbReference>
<evidence type="ECO:0000313" key="3">
    <source>
        <dbReference type="EMBL" id="KAF5840762.1"/>
    </source>
</evidence>
<protein>
    <submittedName>
        <fullName evidence="3">2-oxoacid dehydrogenases acyltransferase-domain-containing protein</fullName>
    </submittedName>
</protein>
<dbReference type="SUPFAM" id="SSF52777">
    <property type="entry name" value="CoA-dependent acyltransferases"/>
    <property type="match status" value="1"/>
</dbReference>
<keyword evidence="3" id="KW-0808">Transferase</keyword>
<dbReference type="PROSITE" id="PS51826">
    <property type="entry name" value="PSBD"/>
    <property type="match status" value="1"/>
</dbReference>
<dbReference type="InterPro" id="IPR036291">
    <property type="entry name" value="NAD(P)-bd_dom_sf"/>
</dbReference>
<reference evidence="3" key="1">
    <citation type="submission" date="2017-08" db="EMBL/GenBank/DDBJ databases">
        <authorList>
            <person name="Polle J.E."/>
            <person name="Barry K."/>
            <person name="Cushman J."/>
            <person name="Schmutz J."/>
            <person name="Tran D."/>
            <person name="Hathwaick L.T."/>
            <person name="Yim W.C."/>
            <person name="Jenkins J."/>
            <person name="Mckie-Krisberg Z.M."/>
            <person name="Prochnik S."/>
            <person name="Lindquist E."/>
            <person name="Dockter R.B."/>
            <person name="Adam C."/>
            <person name="Molina H."/>
            <person name="Bunkerborg J."/>
            <person name="Jin E."/>
            <person name="Buchheim M."/>
            <person name="Magnuson J."/>
        </authorList>
    </citation>
    <scope>NUCLEOTIDE SEQUENCE</scope>
    <source>
        <strain evidence="3">CCAP 19/18</strain>
    </source>
</reference>
<organism evidence="3 4">
    <name type="scientific">Dunaliella salina</name>
    <name type="common">Green alga</name>
    <name type="synonym">Protococcus salinus</name>
    <dbReference type="NCBI Taxonomy" id="3046"/>
    <lineage>
        <taxon>Eukaryota</taxon>
        <taxon>Viridiplantae</taxon>
        <taxon>Chlorophyta</taxon>
        <taxon>core chlorophytes</taxon>
        <taxon>Chlorophyceae</taxon>
        <taxon>CS clade</taxon>
        <taxon>Chlamydomonadales</taxon>
        <taxon>Dunaliellaceae</taxon>
        <taxon>Dunaliella</taxon>
    </lineage>
</organism>
<accession>A0ABQ7H1N0</accession>
<dbReference type="InterPro" id="IPR045257">
    <property type="entry name" value="E2/Pdx1"/>
</dbReference>
<dbReference type="InterPro" id="IPR036625">
    <property type="entry name" value="E3-bd_dom_sf"/>
</dbReference>
<comment type="caution">
    <text evidence="3">The sequence shown here is derived from an EMBL/GenBank/DDBJ whole genome shotgun (WGS) entry which is preliminary data.</text>
</comment>
<dbReference type="GO" id="GO:0016746">
    <property type="term" value="F:acyltransferase activity"/>
    <property type="evidence" value="ECO:0007669"/>
    <property type="project" value="UniProtKB-KW"/>
</dbReference>
<dbReference type="InterPro" id="IPR011053">
    <property type="entry name" value="Single_hybrid_motif"/>
</dbReference>
<evidence type="ECO:0000313" key="4">
    <source>
        <dbReference type="Proteomes" id="UP000815325"/>
    </source>
</evidence>
<comment type="similarity">
    <text evidence="1">Belongs to the 2-oxoacid dehydrogenase family.</text>
</comment>
<keyword evidence="4" id="KW-1185">Reference proteome</keyword>
<dbReference type="InterPro" id="IPR001078">
    <property type="entry name" value="2-oxoacid_DH_actylTfrase"/>
</dbReference>
<name>A0ABQ7H1N0_DUNSA</name>
<dbReference type="Gene3D" id="3.40.50.720">
    <property type="entry name" value="NAD(P)-binding Rossmann-like Domain"/>
    <property type="match status" value="1"/>
</dbReference>
<dbReference type="Pfam" id="PF02817">
    <property type="entry name" value="E3_binding"/>
    <property type="match status" value="1"/>
</dbReference>
<feature type="domain" description="Peripheral subunit-binding (PSBD)" evidence="2">
    <location>
        <begin position="93"/>
        <end position="130"/>
    </location>
</feature>
<dbReference type="SUPFAM" id="SSF47005">
    <property type="entry name" value="Peripheral subunit-binding domain of 2-oxo acid dehydrogenase complex"/>
    <property type="match status" value="1"/>
</dbReference>
<dbReference type="EMBL" id="MU069504">
    <property type="protein sequence ID" value="KAF5840762.1"/>
    <property type="molecule type" value="Genomic_DNA"/>
</dbReference>
<evidence type="ECO:0000259" key="2">
    <source>
        <dbReference type="PROSITE" id="PS51826"/>
    </source>
</evidence>
<dbReference type="Gene3D" id="4.10.320.10">
    <property type="entry name" value="E3-binding domain"/>
    <property type="match status" value="1"/>
</dbReference>
<sequence>MLVNSSLPAVQGGVVASRAASGAQPRLLLRKDASKPASRLSTQAIKEIFMPALSSTMTEGKVVSWLKAEGDPVTKGEVPPAPAPVGRSDGRIIATPYAKQLAKELKVDLKAVGGTGPAGRITASDVERAAGRAPVAAAPVAAPAAAAPAPAAAAPAAAPTAPAAAAAGPKPTTVNELRGTTVPFTTLQHAVNRNMLASLAVPEFRVAYQIYTDKLDDLYKKLKPKGVTMTGLLAKACGIALAQHPLLNASVTPDGQGITHGSSVSIAMAVTMADGGLITPVLKDCDMIDIYQLSRNWADLVKRARNKQLSPNEYSGANFTISNMGMYGVSTFDAILPPGTAGILAVAASKPTVVATEDGMIGVKKVMTVKMTCDHRLVYGAQASEFLQTLKQKQRHNSIKAKTVAVLGIKAEQKANQPAFYVPAYLASQGKNVIPIPVYFPDLKEILGRPVRRRVSEVEEPIDILNIFRKPCDLMGHVDDILGAPHRPACVWLQTGITHPEFDACMADAGISVVADRCLMVDLMKA</sequence>
<dbReference type="Gene3D" id="3.30.559.10">
    <property type="entry name" value="Chloramphenicol acetyltransferase-like domain"/>
    <property type="match status" value="1"/>
</dbReference>
<dbReference type="Pfam" id="PF00198">
    <property type="entry name" value="2-oxoacid_dh"/>
    <property type="match status" value="1"/>
</dbReference>
<dbReference type="PANTHER" id="PTHR23151:SF75">
    <property type="entry name" value="DIHYDROLIPOYLLYSINE-RESIDUE ACETYLTRANSFERASE COMPONENT 5 OF PYRUVATE DEHYDROGENASE COMPLEX, CHLOROPLASTIC"/>
    <property type="match status" value="1"/>
</dbReference>
<evidence type="ECO:0000256" key="1">
    <source>
        <dbReference type="ARBA" id="ARBA00007317"/>
    </source>
</evidence>
<proteinExistence type="inferred from homology"/>